<keyword evidence="1" id="KW-0175">Coiled coil</keyword>
<evidence type="ECO:0000313" key="2">
    <source>
        <dbReference type="EMBL" id="UWE05188.1"/>
    </source>
</evidence>
<dbReference type="EMBL" id="CP103866">
    <property type="protein sequence ID" value="UWE05188.1"/>
    <property type="molecule type" value="Genomic_DNA"/>
</dbReference>
<accession>A0ABY5U6C4</accession>
<dbReference type="Pfam" id="PF09548">
    <property type="entry name" value="Spore_III_AB"/>
    <property type="match status" value="1"/>
</dbReference>
<dbReference type="InterPro" id="IPR014198">
    <property type="entry name" value="Spore_III_AB"/>
</dbReference>
<dbReference type="PIRSF" id="PIRSF021435">
    <property type="entry name" value="SpoIIIAB"/>
    <property type="match status" value="1"/>
</dbReference>
<organism evidence="2 3">
    <name type="scientific">Laceyella sacchari</name>
    <name type="common">Thermoactinomyces thalpophilus</name>
    <dbReference type="NCBI Taxonomy" id="37482"/>
    <lineage>
        <taxon>Bacteria</taxon>
        <taxon>Bacillati</taxon>
        <taxon>Bacillota</taxon>
        <taxon>Bacilli</taxon>
        <taxon>Bacillales</taxon>
        <taxon>Thermoactinomycetaceae</taxon>
        <taxon>Laceyella</taxon>
    </lineage>
</organism>
<evidence type="ECO:0000313" key="3">
    <source>
        <dbReference type="Proteomes" id="UP001058650"/>
    </source>
</evidence>
<sequence>MMKLIGGLLVILATSWLGFTFAGRVRDRPKQLRQLRSYLAILKTEIEYGTRPLAEACASIASQEETAVSRLFQASADQLLKGDGSSTYECFKRAIEQEWQRTALQQAEQTVLLQLCQVLGSSDRQDQAHHLTMACNQLELEENRAREEQDRYEKMYKTMGVLTGVLLVILMI</sequence>
<name>A0ABY5U6C4_LACSH</name>
<dbReference type="RefSeq" id="WP_246026880.1">
    <property type="nucleotide sequence ID" value="NZ_CP103866.1"/>
</dbReference>
<reference evidence="2" key="1">
    <citation type="submission" date="2022-08" db="EMBL/GenBank/DDBJ databases">
        <title>The complete genome sequence of the thermophilic bacterium Laceyella sacchari FBKL4.010 reveals the basis for tetramethylpyrazine biosynthesis in Moutai-flavor Daqu.</title>
        <authorList>
            <person name="Li D."/>
            <person name="Huang W."/>
            <person name="Wang C."/>
            <person name="Qiu S."/>
        </authorList>
    </citation>
    <scope>NUCLEOTIDE SEQUENCE</scope>
    <source>
        <strain evidence="2">FBKL4.014</strain>
    </source>
</reference>
<dbReference type="NCBIfam" id="TIGR02833">
    <property type="entry name" value="spore_III_AB"/>
    <property type="match status" value="1"/>
</dbReference>
<proteinExistence type="predicted"/>
<evidence type="ECO:0000256" key="1">
    <source>
        <dbReference type="SAM" id="Coils"/>
    </source>
</evidence>
<dbReference type="Proteomes" id="UP001058650">
    <property type="component" value="Chromosome"/>
</dbReference>
<keyword evidence="3" id="KW-1185">Reference proteome</keyword>
<protein>
    <submittedName>
        <fullName evidence="2">Stage III sporulation protein SpoIIIAB</fullName>
    </submittedName>
</protein>
<gene>
    <name evidence="2" type="primary">spoIIIAB</name>
    <name evidence="2" type="ORF">NYR52_06495</name>
</gene>
<feature type="coiled-coil region" evidence="1">
    <location>
        <begin position="128"/>
        <end position="158"/>
    </location>
</feature>